<organism evidence="2 3">
    <name type="scientific">Caenorhabditis elegans</name>
    <dbReference type="NCBI Taxonomy" id="6239"/>
    <lineage>
        <taxon>Eukaryota</taxon>
        <taxon>Metazoa</taxon>
        <taxon>Ecdysozoa</taxon>
        <taxon>Nematoda</taxon>
        <taxon>Chromadorea</taxon>
        <taxon>Rhabditida</taxon>
        <taxon>Rhabditina</taxon>
        <taxon>Rhabditomorpha</taxon>
        <taxon>Rhabditoidea</taxon>
        <taxon>Rhabditidae</taxon>
        <taxon>Peloderinae</taxon>
        <taxon>Caenorhabditis</taxon>
    </lineage>
</organism>
<dbReference type="RefSeq" id="NP_001033403.2">
    <property type="nucleotide sequence ID" value="NM_001038314.3"/>
</dbReference>
<dbReference type="HOGENOM" id="CLU_3108408_0_0_1"/>
<dbReference type="STRING" id="6239.C46G7.5.1"/>
<dbReference type="UCSC" id="C46G7.5">
    <property type="organism name" value="c. elegans"/>
</dbReference>
<dbReference type="EMBL" id="BX284604">
    <property type="protein sequence ID" value="CCD67206.1"/>
    <property type="molecule type" value="Genomic_DNA"/>
</dbReference>
<evidence type="ECO:0000313" key="4">
    <source>
        <dbReference type="WormBase" id="C46G7.5"/>
    </source>
</evidence>
<evidence type="ECO:0000313" key="3">
    <source>
        <dbReference type="Proteomes" id="UP000001940"/>
    </source>
</evidence>
<dbReference type="WormBase" id="C46G7.5">
    <property type="protein sequence ID" value="CE45552"/>
    <property type="gene ID" value="WBGene00044502"/>
</dbReference>
<dbReference type="PaxDb" id="6239-C46G7.5"/>
<dbReference type="KEGG" id="cel:CELE_C46G7.5"/>
<gene>
    <name evidence="2 4" type="ORF">C46G7.5</name>
    <name evidence="2" type="ORF">CELE_C46G7.5</name>
</gene>
<dbReference type="AlphaFoldDB" id="Q4PIS1"/>
<dbReference type="Proteomes" id="UP000001940">
    <property type="component" value="Chromosome IV"/>
</dbReference>
<sequence>MPPKKHKNPKTPNEPIGTLTAELSETTIRAEIPPKPDHRLYGCRHLRDSGN</sequence>
<dbReference type="AGR" id="WB:WBGene00044502"/>
<dbReference type="GeneID" id="3896769"/>
<evidence type="ECO:0000256" key="1">
    <source>
        <dbReference type="SAM" id="MobiDB-lite"/>
    </source>
</evidence>
<proteinExistence type="predicted"/>
<evidence type="ECO:0000313" key="2">
    <source>
        <dbReference type="EMBL" id="CCD67206.1"/>
    </source>
</evidence>
<protein>
    <submittedName>
        <fullName evidence="2">Transposase</fullName>
    </submittedName>
</protein>
<feature type="compositionally biased region" description="Basic and acidic residues" evidence="1">
    <location>
        <begin position="32"/>
        <end position="51"/>
    </location>
</feature>
<dbReference type="CTD" id="3896769"/>
<keyword evidence="3" id="KW-1185">Reference proteome</keyword>
<feature type="region of interest" description="Disordered" evidence="1">
    <location>
        <begin position="1"/>
        <end position="51"/>
    </location>
</feature>
<reference evidence="2 3" key="1">
    <citation type="journal article" date="1998" name="Science">
        <title>Genome sequence of the nematode C. elegans: a platform for investigating biology.</title>
        <authorList>
            <consortium name="The C. elegans sequencing consortium"/>
            <person name="Sulson J.E."/>
            <person name="Waterston R."/>
        </authorList>
    </citation>
    <scope>NUCLEOTIDE SEQUENCE [LARGE SCALE GENOMIC DNA]</scope>
    <source>
        <strain evidence="2 3">Bristol N2</strain>
    </source>
</reference>
<dbReference type="InParanoid" id="Q4PIS1"/>
<name>Q4PIS1_CAEEL</name>
<dbReference type="Bgee" id="WBGene00044502">
    <property type="expression patterns" value="Expressed in pharyngeal muscle cell (C elegans) and 3 other cell types or tissues"/>
</dbReference>
<accession>Q4PIS1</accession>